<dbReference type="InterPro" id="IPR027417">
    <property type="entry name" value="P-loop_NTPase"/>
</dbReference>
<dbReference type="InterPro" id="IPR051396">
    <property type="entry name" value="Bact_Antivir_Def_Nuclease"/>
</dbReference>
<dbReference type="Proteomes" id="UP000188481">
    <property type="component" value="Unassembled WGS sequence"/>
</dbReference>
<protein>
    <recommendedName>
        <fullName evidence="1">Endonuclease GajA/Old nuclease/RecF-like AAA domain-containing protein</fullName>
    </recommendedName>
</protein>
<accession>A0A1V3J159</accession>
<dbReference type="EMBL" id="MLHN01000025">
    <property type="protein sequence ID" value="OOF48710.1"/>
    <property type="molecule type" value="Genomic_DNA"/>
</dbReference>
<keyword evidence="3" id="KW-1185">Reference proteome</keyword>
<dbReference type="SUPFAM" id="SSF52540">
    <property type="entry name" value="P-loop containing nucleoside triphosphate hydrolases"/>
    <property type="match status" value="1"/>
</dbReference>
<dbReference type="Pfam" id="PF13175">
    <property type="entry name" value="AAA_15"/>
    <property type="match status" value="1"/>
</dbReference>
<proteinExistence type="predicted"/>
<evidence type="ECO:0000259" key="1">
    <source>
        <dbReference type="Pfam" id="PF13175"/>
    </source>
</evidence>
<dbReference type="InterPro" id="IPR041685">
    <property type="entry name" value="AAA_GajA/Old/RecF-like"/>
</dbReference>
<feature type="domain" description="Endonuclease GajA/Old nuclease/RecF-like AAA" evidence="1">
    <location>
        <begin position="21"/>
        <end position="333"/>
    </location>
</feature>
<comment type="caution">
    <text evidence="2">The sequence shown here is derived from an EMBL/GenBank/DDBJ whole genome shotgun (WGS) entry which is preliminary data.</text>
</comment>
<dbReference type="CDD" id="cd00267">
    <property type="entry name" value="ABC_ATPase"/>
    <property type="match status" value="1"/>
</dbReference>
<reference evidence="2 3" key="1">
    <citation type="submission" date="2016-10" db="EMBL/GenBank/DDBJ databases">
        <title>Rodentibacter gen. nov. and new species.</title>
        <authorList>
            <person name="Christensen H."/>
        </authorList>
    </citation>
    <scope>NUCLEOTIDE SEQUENCE [LARGE SCALE GENOMIC DNA]</scope>
    <source>
        <strain evidence="3">ppn416</strain>
    </source>
</reference>
<dbReference type="GO" id="GO:0005524">
    <property type="term" value="F:ATP binding"/>
    <property type="evidence" value="ECO:0007669"/>
    <property type="project" value="InterPro"/>
</dbReference>
<dbReference type="PANTHER" id="PTHR43581">
    <property type="entry name" value="ATP/GTP PHOSPHATASE"/>
    <property type="match status" value="1"/>
</dbReference>
<organism evidence="2 3">
    <name type="scientific">Rodentibacter genomosp. 1</name>
    <dbReference type="NCBI Taxonomy" id="1908264"/>
    <lineage>
        <taxon>Bacteria</taxon>
        <taxon>Pseudomonadati</taxon>
        <taxon>Pseudomonadota</taxon>
        <taxon>Gammaproteobacteria</taxon>
        <taxon>Pasteurellales</taxon>
        <taxon>Pasteurellaceae</taxon>
        <taxon>Rodentibacter</taxon>
    </lineage>
</organism>
<gene>
    <name evidence="2" type="ORF">BKK54_10380</name>
</gene>
<dbReference type="RefSeq" id="WP_077543026.1">
    <property type="nucleotide sequence ID" value="NZ_MLHN01000025.1"/>
</dbReference>
<dbReference type="AlphaFoldDB" id="A0A1V3J159"/>
<dbReference type="STRING" id="1908264.BKK54_10380"/>
<sequence>MSNQDPLRKIFNNSVLMEPFIRKIVFSNFKNIEPMQELHFDYPITALVGQNGTNKTSALVALYGSVDGKVPSEFWFTTPIDKTEGVQYQSYWYIYKDNYSKCNAEVFLHNNQKQNRNVDYWETDRPKSNYGMSPFKNVQSPNQTKTRWKKIKKDVVYINFRSELSAFDKCLYHSLKPSQNYKTKQDFIRAKSKNLKYSIDKNKDTFYLYNQQKIDKNVILSKSEVDLISKILNKKYSSIKYIEHSFFQTSGGTAFLQTESLYYSEAYAGSGEFAVVSLVHKVMNAPERSLILLDEPEVSLHPNAQKKLIEFLKNQSKEKKHQIVISTHSTEIIKELPDEAIKLFYEDSITKKVNINNSVNKYNVFTKLGYDYSKIPVYVEDRLAKKIIEYAIEDTGLKDTFSIEFFPGGAEAIIQRLNHYIEAGHKQIVLLDGDQKSELYKNNGDKFPLSQNVLDKDLDKTIEDLFNFPIKFFSDGSNRESNEIQKRELQRKFLDNVEKSVSFLPFETPEIFILIQDNISNIETTTLTSEQAKSKFCEITKKETGESDSNAILITQLRYLRMISKDDRHLQEIRNMLESIKNKI</sequence>
<dbReference type="Gene3D" id="3.40.50.300">
    <property type="entry name" value="P-loop containing nucleotide triphosphate hydrolases"/>
    <property type="match status" value="1"/>
</dbReference>
<dbReference type="PANTHER" id="PTHR43581:SF2">
    <property type="entry name" value="EXCINUCLEASE ATPASE SUBUNIT"/>
    <property type="match status" value="1"/>
</dbReference>
<evidence type="ECO:0000313" key="3">
    <source>
        <dbReference type="Proteomes" id="UP000188481"/>
    </source>
</evidence>
<dbReference type="GO" id="GO:0016887">
    <property type="term" value="F:ATP hydrolysis activity"/>
    <property type="evidence" value="ECO:0007669"/>
    <property type="project" value="InterPro"/>
</dbReference>
<evidence type="ECO:0000313" key="2">
    <source>
        <dbReference type="EMBL" id="OOF48710.1"/>
    </source>
</evidence>
<name>A0A1V3J159_9PAST</name>